<feature type="region of interest" description="Disordered" evidence="1">
    <location>
        <begin position="68"/>
        <end position="90"/>
    </location>
</feature>
<feature type="compositionally biased region" description="Polar residues" evidence="1">
    <location>
        <begin position="68"/>
        <end position="83"/>
    </location>
</feature>
<sequence length="255" mass="27571">MPPKRKSATQAGRPAAKITKRATPSSSASSDLTEVSAAQQTAEPVNIVDLTSVVTLAVTEALKAVGVGQTTPLSSPPTVNSSPGPVDASATVETVTAAEIASISSLSAGMSISNSNDKPSEVNFTSVAIDLEARVSPKLKAKIWANEYIDFGALLSSFPDDDKFILPFNNDGKSPSLCLEPSKPKPKFLSLGQWQTAFNTFVAVYTAKYLLQVAALLKYCEVVRDIANKSGNWRYYDQRFRYLRQTNPEKFSWDR</sequence>
<accession>A0ABN8P9B8</accession>
<organism evidence="2 3">
    <name type="scientific">Porites lobata</name>
    <dbReference type="NCBI Taxonomy" id="104759"/>
    <lineage>
        <taxon>Eukaryota</taxon>
        <taxon>Metazoa</taxon>
        <taxon>Cnidaria</taxon>
        <taxon>Anthozoa</taxon>
        <taxon>Hexacorallia</taxon>
        <taxon>Scleractinia</taxon>
        <taxon>Fungiina</taxon>
        <taxon>Poritidae</taxon>
        <taxon>Porites</taxon>
    </lineage>
</organism>
<dbReference type="PANTHER" id="PTHR35558">
    <property type="entry name" value="SGNH_HYDRO DOMAIN-CONTAINING PROTEIN"/>
    <property type="match status" value="1"/>
</dbReference>
<evidence type="ECO:0000256" key="1">
    <source>
        <dbReference type="SAM" id="MobiDB-lite"/>
    </source>
</evidence>
<proteinExistence type="predicted"/>
<evidence type="ECO:0000313" key="2">
    <source>
        <dbReference type="EMBL" id="CAH3137979.1"/>
    </source>
</evidence>
<dbReference type="PANTHER" id="PTHR35558:SF1">
    <property type="entry name" value="ENDONUCLEASE_EXONUCLEASE_PHOSPHATASE DOMAIN-CONTAINING PROTEIN"/>
    <property type="match status" value="1"/>
</dbReference>
<name>A0ABN8P9B8_9CNID</name>
<feature type="non-terminal residue" evidence="2">
    <location>
        <position position="255"/>
    </location>
</feature>
<evidence type="ECO:0000313" key="3">
    <source>
        <dbReference type="Proteomes" id="UP001159405"/>
    </source>
</evidence>
<feature type="compositionally biased region" description="Polar residues" evidence="1">
    <location>
        <begin position="22"/>
        <end position="40"/>
    </location>
</feature>
<feature type="region of interest" description="Disordered" evidence="1">
    <location>
        <begin position="1"/>
        <end position="40"/>
    </location>
</feature>
<dbReference type="EMBL" id="CALNXK010000060">
    <property type="protein sequence ID" value="CAH3137979.1"/>
    <property type="molecule type" value="Genomic_DNA"/>
</dbReference>
<dbReference type="Proteomes" id="UP001159405">
    <property type="component" value="Unassembled WGS sequence"/>
</dbReference>
<keyword evidence="3" id="KW-1185">Reference proteome</keyword>
<protein>
    <submittedName>
        <fullName evidence="2">Uncharacterized protein</fullName>
    </submittedName>
</protein>
<comment type="caution">
    <text evidence="2">The sequence shown here is derived from an EMBL/GenBank/DDBJ whole genome shotgun (WGS) entry which is preliminary data.</text>
</comment>
<gene>
    <name evidence="2" type="ORF">PLOB_00039870</name>
</gene>
<reference evidence="2 3" key="1">
    <citation type="submission" date="2022-05" db="EMBL/GenBank/DDBJ databases">
        <authorList>
            <consortium name="Genoscope - CEA"/>
            <person name="William W."/>
        </authorList>
    </citation>
    <scope>NUCLEOTIDE SEQUENCE [LARGE SCALE GENOMIC DNA]</scope>
</reference>